<name>A0ABX8A3A0_9BRAD</name>
<dbReference type="Gene3D" id="3.60.15.10">
    <property type="entry name" value="Ribonuclease Z/Hydroxyacylglutathione hydrolase-like"/>
    <property type="match status" value="1"/>
</dbReference>
<feature type="chain" id="PRO_5047152572" evidence="5">
    <location>
        <begin position="29"/>
        <end position="335"/>
    </location>
</feature>
<dbReference type="PANTHER" id="PTHR42978:SF6">
    <property type="entry name" value="QUORUM-QUENCHING LACTONASE YTNP-RELATED"/>
    <property type="match status" value="1"/>
</dbReference>
<evidence type="ECO:0000256" key="5">
    <source>
        <dbReference type="SAM" id="SignalP"/>
    </source>
</evidence>
<feature type="signal peptide" evidence="5">
    <location>
        <begin position="1"/>
        <end position="28"/>
    </location>
</feature>
<dbReference type="SUPFAM" id="SSF56281">
    <property type="entry name" value="Metallo-hydrolase/oxidoreductase"/>
    <property type="match status" value="1"/>
</dbReference>
<evidence type="ECO:0000256" key="4">
    <source>
        <dbReference type="ARBA" id="ARBA00022833"/>
    </source>
</evidence>
<evidence type="ECO:0000259" key="6">
    <source>
        <dbReference type="SMART" id="SM00849"/>
    </source>
</evidence>
<evidence type="ECO:0000256" key="3">
    <source>
        <dbReference type="ARBA" id="ARBA00022801"/>
    </source>
</evidence>
<keyword evidence="2" id="KW-0479">Metal-binding</keyword>
<keyword evidence="5" id="KW-0732">Signal</keyword>
<gene>
    <name evidence="7" type="ORF">RPMA_03750</name>
</gene>
<dbReference type="EMBL" id="CP036498">
    <property type="protein sequence ID" value="QUS38064.1"/>
    <property type="molecule type" value="Genomic_DNA"/>
</dbReference>
<organism evidence="7 8">
    <name type="scientific">Tardiphaga alba</name>
    <dbReference type="NCBI Taxonomy" id="340268"/>
    <lineage>
        <taxon>Bacteria</taxon>
        <taxon>Pseudomonadati</taxon>
        <taxon>Pseudomonadota</taxon>
        <taxon>Alphaproteobacteria</taxon>
        <taxon>Hyphomicrobiales</taxon>
        <taxon>Nitrobacteraceae</taxon>
        <taxon>Tardiphaga</taxon>
    </lineage>
</organism>
<keyword evidence="8" id="KW-1185">Reference proteome</keyword>
<evidence type="ECO:0000313" key="7">
    <source>
        <dbReference type="EMBL" id="QUS38064.1"/>
    </source>
</evidence>
<dbReference type="InterPro" id="IPR036866">
    <property type="entry name" value="RibonucZ/Hydroxyglut_hydro"/>
</dbReference>
<proteinExistence type="inferred from homology"/>
<dbReference type="Proteomes" id="UP000682843">
    <property type="component" value="Chromosome"/>
</dbReference>
<evidence type="ECO:0000313" key="8">
    <source>
        <dbReference type="Proteomes" id="UP000682843"/>
    </source>
</evidence>
<keyword evidence="3" id="KW-0378">Hydrolase</keyword>
<dbReference type="SMART" id="SM00849">
    <property type="entry name" value="Lactamase_B"/>
    <property type="match status" value="1"/>
</dbReference>
<dbReference type="InterPro" id="IPR051013">
    <property type="entry name" value="MBL_superfamily_lactonases"/>
</dbReference>
<evidence type="ECO:0000256" key="1">
    <source>
        <dbReference type="ARBA" id="ARBA00007749"/>
    </source>
</evidence>
<dbReference type="PANTHER" id="PTHR42978">
    <property type="entry name" value="QUORUM-QUENCHING LACTONASE YTNP-RELATED-RELATED"/>
    <property type="match status" value="1"/>
</dbReference>
<dbReference type="RefSeq" id="WP_211911598.1">
    <property type="nucleotide sequence ID" value="NZ_CP036498.1"/>
</dbReference>
<accession>A0ABX8A3A0</accession>
<protein>
    <submittedName>
        <fullName evidence="7">MBL fold metallo-hydrolase</fullName>
    </submittedName>
</protein>
<dbReference type="CDD" id="cd07720">
    <property type="entry name" value="OPHC2-like_MBL-fold"/>
    <property type="match status" value="1"/>
</dbReference>
<reference evidence="7 8" key="1">
    <citation type="submission" date="2019-02" db="EMBL/GenBank/DDBJ databases">
        <title>Emended description of the genus Rhodopseudomonas and description of Rhodopseudomonas albus sp. nov., a non-phototrophic, heavy-metal-tolerant bacterium isolated from garden soil.</title>
        <authorList>
            <person name="Bao Z."/>
            <person name="Cao W.W."/>
            <person name="Sato Y."/>
            <person name="Nishizawa T."/>
            <person name="Zhao J."/>
            <person name="Guo Y."/>
            <person name="Ohta H."/>
        </authorList>
    </citation>
    <scope>NUCLEOTIDE SEQUENCE [LARGE SCALE GENOMIC DNA]</scope>
    <source>
        <strain evidence="7 8">SK50-23</strain>
    </source>
</reference>
<dbReference type="Pfam" id="PF00753">
    <property type="entry name" value="Lactamase_B"/>
    <property type="match status" value="1"/>
</dbReference>
<dbReference type="InterPro" id="IPR001279">
    <property type="entry name" value="Metallo-B-lactamas"/>
</dbReference>
<evidence type="ECO:0000256" key="2">
    <source>
        <dbReference type="ARBA" id="ARBA00022723"/>
    </source>
</evidence>
<comment type="similarity">
    <text evidence="1">Belongs to the metallo-beta-lactamase superfamily.</text>
</comment>
<keyword evidence="4" id="KW-0862">Zinc</keyword>
<feature type="domain" description="Metallo-beta-lactamase" evidence="6">
    <location>
        <begin position="90"/>
        <end position="291"/>
    </location>
</feature>
<sequence length="335" mass="35869">MSGVAAALCLMAALLPPFSRMVITSAQAAAGAVGGQAPGYYRMHVGRFEVTAMLDGTHPFQAEKLAVGAKPGQVNELLGEQALKSPFEGMINAFLVNTGGRLILIDAGAGNLYGKDGGGLVKAIQAAGYVPSQVDDVFITHLHEDHAGGLMLDGRAVFPNAVIHVSKRDADFWLDNRNQTQVGDLLKPFFPAIQKVVAPYIAENRFKPFEGDAELIPGLTPISAPGHTPGHTYYLLKDGVDAILFWGTQCTCSRCNFQIQKSRSSMIGMCQWRSLLGRMLLRSHQAMVGGLPALMFRFQVLVISARQLKGTGGFPQTTRSIVEGLVPNNGLHGPT</sequence>